<feature type="region of interest" description="Disordered" evidence="1">
    <location>
        <begin position="35"/>
        <end position="74"/>
    </location>
</feature>
<organism evidence="2 3">
    <name type="scientific">Psilocybe cyanescens</name>
    <dbReference type="NCBI Taxonomy" id="93625"/>
    <lineage>
        <taxon>Eukaryota</taxon>
        <taxon>Fungi</taxon>
        <taxon>Dikarya</taxon>
        <taxon>Basidiomycota</taxon>
        <taxon>Agaricomycotina</taxon>
        <taxon>Agaricomycetes</taxon>
        <taxon>Agaricomycetidae</taxon>
        <taxon>Agaricales</taxon>
        <taxon>Agaricineae</taxon>
        <taxon>Strophariaceae</taxon>
        <taxon>Psilocybe</taxon>
    </lineage>
</organism>
<accession>A0A409WMC6</accession>
<sequence>MGFFQGATGVTINGGTFTHVNGSMRVFDQSRHTTNINSYNSNHTTTLNSNNDNSVTSFGQSGSNRTPLRQGQRDRIESAQNNEDVAQYFPPSTPHPMILAQQGHLDGPAVIQNVDSFNVQNYREGNSNNDNSEQYGTNFFIQTTLSDALFLRGTFSSSRESEEKIRGA</sequence>
<evidence type="ECO:0000313" key="2">
    <source>
        <dbReference type="EMBL" id="PPQ79733.1"/>
    </source>
</evidence>
<proteinExistence type="predicted"/>
<comment type="caution">
    <text evidence="2">The sequence shown here is derived from an EMBL/GenBank/DDBJ whole genome shotgun (WGS) entry which is preliminary data.</text>
</comment>
<dbReference type="InParanoid" id="A0A409WMC6"/>
<feature type="compositionally biased region" description="Polar residues" evidence="1">
    <location>
        <begin position="58"/>
        <end position="69"/>
    </location>
</feature>
<reference evidence="2 3" key="1">
    <citation type="journal article" date="2018" name="Evol. Lett.">
        <title>Horizontal gene cluster transfer increased hallucinogenic mushroom diversity.</title>
        <authorList>
            <person name="Reynolds H.T."/>
            <person name="Vijayakumar V."/>
            <person name="Gluck-Thaler E."/>
            <person name="Korotkin H.B."/>
            <person name="Matheny P.B."/>
            <person name="Slot J.C."/>
        </authorList>
    </citation>
    <scope>NUCLEOTIDE SEQUENCE [LARGE SCALE GENOMIC DNA]</scope>
    <source>
        <strain evidence="2 3">2631</strain>
    </source>
</reference>
<protein>
    <submittedName>
        <fullName evidence="2">Uncharacterized protein</fullName>
    </submittedName>
</protein>
<name>A0A409WMC6_PSICY</name>
<keyword evidence="3" id="KW-1185">Reference proteome</keyword>
<gene>
    <name evidence="2" type="ORF">CVT25_003300</name>
</gene>
<feature type="compositionally biased region" description="Low complexity" evidence="1">
    <location>
        <begin position="37"/>
        <end position="57"/>
    </location>
</feature>
<evidence type="ECO:0000256" key="1">
    <source>
        <dbReference type="SAM" id="MobiDB-lite"/>
    </source>
</evidence>
<dbReference type="Proteomes" id="UP000283269">
    <property type="component" value="Unassembled WGS sequence"/>
</dbReference>
<dbReference type="EMBL" id="NHYD01003366">
    <property type="protein sequence ID" value="PPQ79733.1"/>
    <property type="molecule type" value="Genomic_DNA"/>
</dbReference>
<evidence type="ECO:0000313" key="3">
    <source>
        <dbReference type="Proteomes" id="UP000283269"/>
    </source>
</evidence>
<dbReference type="AlphaFoldDB" id="A0A409WMC6"/>